<sequence length="329" mass="35875">MGHTAQMSTVYEPRHTFSQQPRSTYEDDDSMVSFGCFGLGRKSASPTRRSGDALPKSRPVASAPSTSYGLYVASTPEVQGYSIQGKSAEVLGLIPKSVPTTPPKTRMSTPVPRKVRSNTSFSQPKEISAPSLKSNSPPRQPRAAQVADPLIIVRRRLREEMRNGSNVRSSSAPALARNYSRKWRKSHQIEEAPDQPAGDFFDASSKDASIAEDEIPDTNKFDQTLSESKENSVRIMSAAYTTFAWMKLQEEALNLMSPAATDHARSSWLLDDGKSIKPATNTANEGKKRTPGSAPGSAGSDLAKRDDKRDTLEWMGVKPGDFPTPIPST</sequence>
<name>A0A0D2ABE2_9PEZI</name>
<dbReference type="InParanoid" id="A0A0D2ABE2"/>
<evidence type="ECO:0000313" key="2">
    <source>
        <dbReference type="EMBL" id="KIW04118.1"/>
    </source>
</evidence>
<dbReference type="EMBL" id="KN847542">
    <property type="protein sequence ID" value="KIW04118.1"/>
    <property type="molecule type" value="Genomic_DNA"/>
</dbReference>
<evidence type="ECO:0000256" key="1">
    <source>
        <dbReference type="SAM" id="MobiDB-lite"/>
    </source>
</evidence>
<dbReference type="Proteomes" id="UP000053259">
    <property type="component" value="Unassembled WGS sequence"/>
</dbReference>
<keyword evidence="3" id="KW-1185">Reference proteome</keyword>
<feature type="compositionally biased region" description="Basic and acidic residues" evidence="1">
    <location>
        <begin position="302"/>
        <end position="312"/>
    </location>
</feature>
<dbReference type="HOGENOM" id="CLU_845193_0_0_1"/>
<dbReference type="RefSeq" id="XP_016213987.1">
    <property type="nucleotide sequence ID" value="XM_016358369.1"/>
</dbReference>
<accession>A0A0D2ABE2</accession>
<feature type="compositionally biased region" description="Polar residues" evidence="1">
    <location>
        <begin position="117"/>
        <end position="137"/>
    </location>
</feature>
<dbReference type="VEuPathDB" id="FungiDB:PV09_04928"/>
<feature type="region of interest" description="Disordered" evidence="1">
    <location>
        <begin position="268"/>
        <end position="329"/>
    </location>
</feature>
<dbReference type="AlphaFoldDB" id="A0A0D2ABE2"/>
<proteinExistence type="predicted"/>
<protein>
    <submittedName>
        <fullName evidence="2">Uncharacterized protein</fullName>
    </submittedName>
</protein>
<feature type="region of interest" description="Disordered" evidence="1">
    <location>
        <begin position="1"/>
        <end position="66"/>
    </location>
</feature>
<evidence type="ECO:0000313" key="3">
    <source>
        <dbReference type="Proteomes" id="UP000053259"/>
    </source>
</evidence>
<organism evidence="2 3">
    <name type="scientific">Verruconis gallopava</name>
    <dbReference type="NCBI Taxonomy" id="253628"/>
    <lineage>
        <taxon>Eukaryota</taxon>
        <taxon>Fungi</taxon>
        <taxon>Dikarya</taxon>
        <taxon>Ascomycota</taxon>
        <taxon>Pezizomycotina</taxon>
        <taxon>Dothideomycetes</taxon>
        <taxon>Pleosporomycetidae</taxon>
        <taxon>Venturiales</taxon>
        <taxon>Sympoventuriaceae</taxon>
        <taxon>Verruconis</taxon>
    </lineage>
</organism>
<gene>
    <name evidence="2" type="ORF">PV09_04928</name>
</gene>
<reference evidence="2 3" key="1">
    <citation type="submission" date="2015-01" db="EMBL/GenBank/DDBJ databases">
        <title>The Genome Sequence of Ochroconis gallopava CBS43764.</title>
        <authorList>
            <consortium name="The Broad Institute Genomics Platform"/>
            <person name="Cuomo C."/>
            <person name="de Hoog S."/>
            <person name="Gorbushina A."/>
            <person name="Stielow B."/>
            <person name="Teixiera M."/>
            <person name="Abouelleil A."/>
            <person name="Chapman S.B."/>
            <person name="Priest M."/>
            <person name="Young S.K."/>
            <person name="Wortman J."/>
            <person name="Nusbaum C."/>
            <person name="Birren B."/>
        </authorList>
    </citation>
    <scope>NUCLEOTIDE SEQUENCE [LARGE SCALE GENOMIC DNA]</scope>
    <source>
        <strain evidence="2 3">CBS 43764</strain>
    </source>
</reference>
<feature type="region of interest" description="Disordered" evidence="1">
    <location>
        <begin position="94"/>
        <end position="144"/>
    </location>
</feature>
<dbReference type="GeneID" id="27312901"/>